<dbReference type="AlphaFoldDB" id="A0A2P8HJV8"/>
<dbReference type="OrthoDB" id="628330at2"/>
<comment type="caution">
    <text evidence="1">The sequence shown here is derived from an EMBL/GenBank/DDBJ whole genome shotgun (WGS) entry which is preliminary data.</text>
</comment>
<name>A0A2P8HJV8_CHINA</name>
<gene>
    <name evidence="1" type="ORF">CLV51_103439</name>
</gene>
<reference evidence="1 2" key="1">
    <citation type="submission" date="2018-03" db="EMBL/GenBank/DDBJ databases">
        <title>Genomic Encyclopedia of Archaeal and Bacterial Type Strains, Phase II (KMG-II): from individual species to whole genera.</title>
        <authorList>
            <person name="Goeker M."/>
        </authorList>
    </citation>
    <scope>NUCLEOTIDE SEQUENCE [LARGE SCALE GENOMIC DNA]</scope>
    <source>
        <strain evidence="1 2">DSM 24859</strain>
    </source>
</reference>
<dbReference type="PROSITE" id="PS51257">
    <property type="entry name" value="PROKAR_LIPOPROTEIN"/>
    <property type="match status" value="1"/>
</dbReference>
<organism evidence="1 2">
    <name type="scientific">Chitinophaga niastensis</name>
    <dbReference type="NCBI Taxonomy" id="536980"/>
    <lineage>
        <taxon>Bacteria</taxon>
        <taxon>Pseudomonadati</taxon>
        <taxon>Bacteroidota</taxon>
        <taxon>Chitinophagia</taxon>
        <taxon>Chitinophagales</taxon>
        <taxon>Chitinophagaceae</taxon>
        <taxon>Chitinophaga</taxon>
    </lineage>
</organism>
<evidence type="ECO:0000313" key="1">
    <source>
        <dbReference type="EMBL" id="PSL46460.1"/>
    </source>
</evidence>
<dbReference type="Proteomes" id="UP000240971">
    <property type="component" value="Unassembled WGS sequence"/>
</dbReference>
<dbReference type="RefSeq" id="WP_106529240.1">
    <property type="nucleotide sequence ID" value="NZ_PYAW01000003.1"/>
</dbReference>
<proteinExistence type="predicted"/>
<evidence type="ECO:0000313" key="2">
    <source>
        <dbReference type="Proteomes" id="UP000240971"/>
    </source>
</evidence>
<dbReference type="EMBL" id="PYAW01000003">
    <property type="protein sequence ID" value="PSL46460.1"/>
    <property type="molecule type" value="Genomic_DNA"/>
</dbReference>
<accession>A0A2P8HJV8</accession>
<protein>
    <submittedName>
        <fullName evidence="1">Uncharacterized protein DUF5007</fullName>
    </submittedName>
</protein>
<sequence>MSGKYNIKRMLGAAVMVMLLATGCKKITEGFLSDGLYVPDSPIKIERGNPFQKTSSLIADGTTQPMTVTLLDIRRVDNKKHADEFFQEYPVYVYTAAIDPNVDTTIEQVNAKRVLKKMKPFAFLESGQFVFNAATDSVPVDVDYEYDVQVTNVAGSKVYKNIGLLRTIDPPLYELTGQGCAWFQDFTTTSGNIGDLKINISRISGSGTSVIVKISDQFGTPFDPKTGQIIKRGTTRPTFESYAKFHPVEYTDSTMACNYEITPFPVKQIPGFGYLIYYRIPSQFVILDKSIPNLPSAPCNVNPRFGFQIKKAGTYLIDIRLPKTTKKAG</sequence>
<keyword evidence="2" id="KW-1185">Reference proteome</keyword>